<accession>A0A168W6V9</accession>
<evidence type="ECO:0000313" key="2">
    <source>
        <dbReference type="Proteomes" id="UP000076623"/>
    </source>
</evidence>
<gene>
    <name evidence="1" type="ORF">ABE65_016080</name>
</gene>
<dbReference type="EMBL" id="CP015378">
    <property type="protein sequence ID" value="ANC78235.1"/>
    <property type="molecule type" value="Genomic_DNA"/>
</dbReference>
<protein>
    <submittedName>
        <fullName evidence="1">Uncharacterized protein</fullName>
    </submittedName>
</protein>
<name>A0A168W6V9_9BACL</name>
<dbReference type="Proteomes" id="UP000076623">
    <property type="component" value="Chromosome"/>
</dbReference>
<reference evidence="1 2" key="1">
    <citation type="submission" date="2016-04" db="EMBL/GenBank/DDBJ databases">
        <title>Complete genome sequence of Fictibacillus phosphorivorans G25-29, a strain toxic to nematodes.</title>
        <authorList>
            <person name="Zheng Z."/>
        </authorList>
    </citation>
    <scope>NUCLEOTIDE SEQUENCE [LARGE SCALE GENOMIC DNA]</scope>
    <source>
        <strain evidence="1 2">G25-29</strain>
    </source>
</reference>
<keyword evidence="2" id="KW-1185">Reference proteome</keyword>
<dbReference type="KEGG" id="fpn:ABE65_016080"/>
<dbReference type="STRING" id="1221500.ABE65_016080"/>
<organism evidence="1 2">
    <name type="scientific">Fictibacillus phosphorivorans</name>
    <dbReference type="NCBI Taxonomy" id="1221500"/>
    <lineage>
        <taxon>Bacteria</taxon>
        <taxon>Bacillati</taxon>
        <taxon>Bacillota</taxon>
        <taxon>Bacilli</taxon>
        <taxon>Bacillales</taxon>
        <taxon>Fictibacillaceae</taxon>
        <taxon>Fictibacillus</taxon>
    </lineage>
</organism>
<dbReference type="OrthoDB" id="2880030at2"/>
<proteinExistence type="predicted"/>
<dbReference type="RefSeq" id="WP_066397039.1">
    <property type="nucleotide sequence ID" value="NZ_CP015378.1"/>
</dbReference>
<sequence>MKAFLALCLAVMLSFIIVPNIPENVKEKSGASDKIITQPVTAEEKKEKQAVPVFTEDIAKKQANLFIEALKQETDENYRVLNYSNKEEYMTYLTQFVSKDLAAYYTDGLFEERESSLYIIPTELPPWLEESEPVIIKQLSDHSYRVHQKNESDLYGTYEITLGYEYLDGKWIITFASID</sequence>
<evidence type="ECO:0000313" key="1">
    <source>
        <dbReference type="EMBL" id="ANC78235.1"/>
    </source>
</evidence>
<dbReference type="AlphaFoldDB" id="A0A168W6V9"/>